<proteinExistence type="inferred from homology"/>
<keyword evidence="3" id="KW-0012">Acyltransferase</keyword>
<evidence type="ECO:0000313" key="6">
    <source>
        <dbReference type="Proteomes" id="UP000291343"/>
    </source>
</evidence>
<dbReference type="Gene3D" id="3.40.630.30">
    <property type="match status" value="1"/>
</dbReference>
<dbReference type="EMBL" id="QKKF02018737">
    <property type="protein sequence ID" value="RZF40262.1"/>
    <property type="molecule type" value="Genomic_DNA"/>
</dbReference>
<name>A0A482X3L5_LAOST</name>
<comment type="similarity">
    <text evidence="1">Belongs to the acetyltransferase family.</text>
</comment>
<dbReference type="InterPro" id="IPR051016">
    <property type="entry name" value="Diverse_Substrate_AcTransf"/>
</dbReference>
<dbReference type="AlphaFoldDB" id="A0A482X3L5"/>
<dbReference type="GO" id="GO:0008080">
    <property type="term" value="F:N-acetyltransferase activity"/>
    <property type="evidence" value="ECO:0007669"/>
    <property type="project" value="TreeGrafter"/>
</dbReference>
<keyword evidence="6" id="KW-1185">Reference proteome</keyword>
<dbReference type="FunFam" id="3.40.630.30:FF:000064">
    <property type="entry name" value="GNAT family acetyltransferase"/>
    <property type="match status" value="1"/>
</dbReference>
<dbReference type="Pfam" id="PF00583">
    <property type="entry name" value="Acetyltransf_1"/>
    <property type="match status" value="1"/>
</dbReference>
<evidence type="ECO:0000256" key="1">
    <source>
        <dbReference type="ARBA" id="ARBA00008694"/>
    </source>
</evidence>
<feature type="domain" description="N-acetyltransferase" evidence="4">
    <location>
        <begin position="13"/>
        <end position="184"/>
    </location>
</feature>
<dbReference type="PANTHER" id="PTHR10545">
    <property type="entry name" value="DIAMINE N-ACETYLTRANSFERASE"/>
    <property type="match status" value="1"/>
</dbReference>
<dbReference type="FunCoup" id="A0A482X3L5">
    <property type="interactions" value="147"/>
</dbReference>
<dbReference type="InterPro" id="IPR016181">
    <property type="entry name" value="Acyl_CoA_acyltransferase"/>
</dbReference>
<dbReference type="SMR" id="A0A482X3L5"/>
<dbReference type="CDD" id="cd04301">
    <property type="entry name" value="NAT_SF"/>
    <property type="match status" value="1"/>
</dbReference>
<sequence length="195" mass="22598">MFKFEDVKVSDNYVIREARRNDCEQIREMIKDLAEVLGVSQDQIKLDAKTLEVHGFDTTPPAFKCLVVEYTNHRTNLNNGFDGNQNNNSTLVGYAFFFFTFSSWCGRELFLEDFYIEKEHQSKGIGSKLFDSIVEIAVKTDCSNLAFLVIDGNPVNAFYKRRGAVNQTKEDKFHYYLIEHEQLNKLQQKNKINGK</sequence>
<dbReference type="SUPFAM" id="SSF55729">
    <property type="entry name" value="Acyl-CoA N-acyltransferases (Nat)"/>
    <property type="match status" value="1"/>
</dbReference>
<gene>
    <name evidence="5" type="ORF">LSTR_LSTR007462</name>
</gene>
<dbReference type="PROSITE" id="PS51186">
    <property type="entry name" value="GNAT"/>
    <property type="match status" value="1"/>
</dbReference>
<dbReference type="Proteomes" id="UP000291343">
    <property type="component" value="Unassembled WGS sequence"/>
</dbReference>
<dbReference type="OrthoDB" id="7305308at2759"/>
<dbReference type="PANTHER" id="PTHR10545:SF29">
    <property type="entry name" value="GH14572P-RELATED"/>
    <property type="match status" value="1"/>
</dbReference>
<accession>A0A482X3L5</accession>
<dbReference type="InterPro" id="IPR000182">
    <property type="entry name" value="GNAT_dom"/>
</dbReference>
<evidence type="ECO:0000313" key="5">
    <source>
        <dbReference type="EMBL" id="RZF40262.1"/>
    </source>
</evidence>
<comment type="caution">
    <text evidence="5">The sequence shown here is derived from an EMBL/GenBank/DDBJ whole genome shotgun (WGS) entry which is preliminary data.</text>
</comment>
<evidence type="ECO:0000256" key="2">
    <source>
        <dbReference type="ARBA" id="ARBA00022679"/>
    </source>
</evidence>
<evidence type="ECO:0000259" key="4">
    <source>
        <dbReference type="PROSITE" id="PS51186"/>
    </source>
</evidence>
<protein>
    <recommendedName>
        <fullName evidence="4">N-acetyltransferase domain-containing protein</fullName>
    </recommendedName>
</protein>
<reference evidence="5 6" key="1">
    <citation type="journal article" date="2017" name="Gigascience">
        <title>Genome sequence of the small brown planthopper, Laodelphax striatellus.</title>
        <authorList>
            <person name="Zhu J."/>
            <person name="Jiang F."/>
            <person name="Wang X."/>
            <person name="Yang P."/>
            <person name="Bao Y."/>
            <person name="Zhao W."/>
            <person name="Wang W."/>
            <person name="Lu H."/>
            <person name="Wang Q."/>
            <person name="Cui N."/>
            <person name="Li J."/>
            <person name="Chen X."/>
            <person name="Luo L."/>
            <person name="Yu J."/>
            <person name="Kang L."/>
            <person name="Cui F."/>
        </authorList>
    </citation>
    <scope>NUCLEOTIDE SEQUENCE [LARGE SCALE GENOMIC DNA]</scope>
    <source>
        <strain evidence="5">Lst14</strain>
    </source>
</reference>
<dbReference type="STRING" id="195883.A0A482X3L5"/>
<dbReference type="InParanoid" id="A0A482X3L5"/>
<organism evidence="5 6">
    <name type="scientific">Laodelphax striatellus</name>
    <name type="common">Small brown planthopper</name>
    <name type="synonym">Delphax striatella</name>
    <dbReference type="NCBI Taxonomy" id="195883"/>
    <lineage>
        <taxon>Eukaryota</taxon>
        <taxon>Metazoa</taxon>
        <taxon>Ecdysozoa</taxon>
        <taxon>Arthropoda</taxon>
        <taxon>Hexapoda</taxon>
        <taxon>Insecta</taxon>
        <taxon>Pterygota</taxon>
        <taxon>Neoptera</taxon>
        <taxon>Paraneoptera</taxon>
        <taxon>Hemiptera</taxon>
        <taxon>Auchenorrhyncha</taxon>
        <taxon>Fulgoroidea</taxon>
        <taxon>Delphacidae</taxon>
        <taxon>Criomorphinae</taxon>
        <taxon>Laodelphax</taxon>
    </lineage>
</organism>
<evidence type="ECO:0000256" key="3">
    <source>
        <dbReference type="ARBA" id="ARBA00023315"/>
    </source>
</evidence>
<keyword evidence="2" id="KW-0808">Transferase</keyword>